<name>A0A0J1ECB6_RHOIS</name>
<accession>A0A0J1ECB6</accession>
<proteinExistence type="predicted"/>
<dbReference type="AlphaFoldDB" id="A0A0J1ECB6"/>
<evidence type="ECO:0000313" key="1">
    <source>
        <dbReference type="EMBL" id="KLU03239.1"/>
    </source>
</evidence>
<sequence length="42" mass="4473">MIERFLAGEKTGGDLRSLRGALMDGGIRSVGALLFEWPAIAP</sequence>
<dbReference type="PATRIC" id="fig|595434.4.peg.4322"/>
<dbReference type="Proteomes" id="UP000036367">
    <property type="component" value="Unassembled WGS sequence"/>
</dbReference>
<evidence type="ECO:0000313" key="2">
    <source>
        <dbReference type="Proteomes" id="UP000036367"/>
    </source>
</evidence>
<reference evidence="1" key="1">
    <citation type="submission" date="2015-05" db="EMBL/GenBank/DDBJ databases">
        <title>Permanent draft genome of Rhodopirellula islandicus K833.</title>
        <authorList>
            <person name="Kizina J."/>
            <person name="Richter M."/>
            <person name="Glockner F.O."/>
            <person name="Harder J."/>
        </authorList>
    </citation>
    <scope>NUCLEOTIDE SEQUENCE [LARGE SCALE GENOMIC DNA]</scope>
    <source>
        <strain evidence="1">K833</strain>
    </source>
</reference>
<gene>
    <name evidence="1" type="ORF">RISK_004551</name>
</gene>
<dbReference type="EMBL" id="LECT01000038">
    <property type="protein sequence ID" value="KLU03239.1"/>
    <property type="molecule type" value="Genomic_DNA"/>
</dbReference>
<organism evidence="1 2">
    <name type="scientific">Rhodopirellula islandica</name>
    <dbReference type="NCBI Taxonomy" id="595434"/>
    <lineage>
        <taxon>Bacteria</taxon>
        <taxon>Pseudomonadati</taxon>
        <taxon>Planctomycetota</taxon>
        <taxon>Planctomycetia</taxon>
        <taxon>Pirellulales</taxon>
        <taxon>Pirellulaceae</taxon>
        <taxon>Rhodopirellula</taxon>
    </lineage>
</organism>
<comment type="caution">
    <text evidence="1">The sequence shown here is derived from an EMBL/GenBank/DDBJ whole genome shotgun (WGS) entry which is preliminary data.</text>
</comment>
<keyword evidence="2" id="KW-1185">Reference proteome</keyword>
<protein>
    <submittedName>
        <fullName evidence="1">Uncharacterized protein</fullName>
    </submittedName>
</protein>